<reference evidence="1 2" key="1">
    <citation type="submission" date="2016-12" db="EMBL/GenBank/DDBJ databases">
        <authorList>
            <person name="Song W.-J."/>
            <person name="Kurnit D.M."/>
        </authorList>
    </citation>
    <scope>NUCLEOTIDE SEQUENCE [LARGE SCALE GENOMIC DNA]</scope>
    <source>
        <strain evidence="1 2">PCL1601</strain>
    </source>
</reference>
<organism evidence="1 2">
    <name type="scientific">Pseudomonas chlororaphis</name>
    <dbReference type="NCBI Taxonomy" id="587753"/>
    <lineage>
        <taxon>Bacteria</taxon>
        <taxon>Pseudomonadati</taxon>
        <taxon>Pseudomonadota</taxon>
        <taxon>Gammaproteobacteria</taxon>
        <taxon>Pseudomonadales</taxon>
        <taxon>Pseudomonadaceae</taxon>
        <taxon>Pseudomonas</taxon>
    </lineage>
</organism>
<dbReference type="AlphaFoldDB" id="A0A1Q8EJH9"/>
<dbReference type="RefSeq" id="WP_075121693.1">
    <property type="nucleotide sequence ID" value="NZ_MSCT01000020.1"/>
</dbReference>
<dbReference type="InterPro" id="IPR018669">
    <property type="entry name" value="Toxin_HigB"/>
</dbReference>
<proteinExistence type="predicted"/>
<evidence type="ECO:0000313" key="2">
    <source>
        <dbReference type="Proteomes" id="UP000185578"/>
    </source>
</evidence>
<accession>A0A1Q8EJH9</accession>
<dbReference type="EMBL" id="MSCT01000020">
    <property type="protein sequence ID" value="OLF51944.1"/>
    <property type="molecule type" value="Genomic_DNA"/>
</dbReference>
<evidence type="ECO:0000313" key="1">
    <source>
        <dbReference type="EMBL" id="OLF51944.1"/>
    </source>
</evidence>
<dbReference type="GO" id="GO:0003723">
    <property type="term" value="F:RNA binding"/>
    <property type="evidence" value="ECO:0007669"/>
    <property type="project" value="InterPro"/>
</dbReference>
<dbReference type="GO" id="GO:0110001">
    <property type="term" value="C:toxin-antitoxin complex"/>
    <property type="evidence" value="ECO:0007669"/>
    <property type="project" value="InterPro"/>
</dbReference>
<dbReference type="OrthoDB" id="9799912at2"/>
<dbReference type="GO" id="GO:0004519">
    <property type="term" value="F:endonuclease activity"/>
    <property type="evidence" value="ECO:0007669"/>
    <property type="project" value="InterPro"/>
</dbReference>
<sequence length="100" mass="11658">MRIIAVSHLKTFWKQHPDAEQPFLAWLDEARNANWSNPTQLKEQFRSASILKSRRVVFNIKGNDYRLVVAVAYRFGALYIKFVGTHQQYDAIDADSVEME</sequence>
<comment type="caution">
    <text evidence="1">The sequence shown here is derived from an EMBL/GenBank/DDBJ whole genome shotgun (WGS) entry which is preliminary data.</text>
</comment>
<name>A0A1Q8EJH9_9PSED</name>
<protein>
    <submittedName>
        <fullName evidence="1">Addiction module toxin RelE</fullName>
    </submittedName>
</protein>
<dbReference type="Proteomes" id="UP000185578">
    <property type="component" value="Unassembled WGS sequence"/>
</dbReference>
<gene>
    <name evidence="1" type="ORF">BTN82_24715</name>
</gene>
<dbReference type="Pfam" id="PF09907">
    <property type="entry name" value="HigB_toxin"/>
    <property type="match status" value="1"/>
</dbReference>